<keyword evidence="1" id="KW-0969">Cilium</keyword>
<evidence type="ECO:0000313" key="2">
    <source>
        <dbReference type="Proteomes" id="UP000294344"/>
    </source>
</evidence>
<gene>
    <name evidence="1" type="primary">flgF</name>
    <name evidence="1" type="ORF">BUCICURV3402_222</name>
</gene>
<dbReference type="OrthoDB" id="9804559at2"/>
<dbReference type="Proteomes" id="UP000294344">
    <property type="component" value="Chromosome"/>
</dbReference>
<evidence type="ECO:0000313" key="1">
    <source>
        <dbReference type="EMBL" id="VFP81509.1"/>
    </source>
</evidence>
<name>A0A451D6P2_9GAMM</name>
<sequence length="237" mass="27511">MNNTIHPIITFTDIHLLPDNTEIKKKTDTVKTDLQIKNVYNIKINSDNKKIIKKQDIASDTIHIKPLQENKTIKENDNPEIGFFSILDDEGCEGFLIEGRIRINKNREVTMDGYPLLNIKDTVIKVPENKKILVKSEGLIVIKENDDQKTNKPTVLGQLKFISLNKNDVIARKYNKVYDLNDLGLEKYKQNELDIKYQFLSNKEILENNEKATRSLIKKINLIRSYEFNSLPKLKKN</sequence>
<accession>A0A451D6P2</accession>
<keyword evidence="1" id="KW-0966">Cell projection</keyword>
<organism evidence="1 2">
    <name type="scientific">Buchnera aphidicola</name>
    <name type="common">Cinara curvipes</name>
    <dbReference type="NCBI Taxonomy" id="2518975"/>
    <lineage>
        <taxon>Bacteria</taxon>
        <taxon>Pseudomonadati</taxon>
        <taxon>Pseudomonadota</taxon>
        <taxon>Gammaproteobacteria</taxon>
        <taxon>Enterobacterales</taxon>
        <taxon>Erwiniaceae</taxon>
        <taxon>Buchnera</taxon>
    </lineage>
</organism>
<keyword evidence="1" id="KW-0282">Flagellum</keyword>
<reference evidence="1 2" key="1">
    <citation type="submission" date="2019-02" db="EMBL/GenBank/DDBJ databases">
        <authorList>
            <person name="Manzano-Marin A."/>
            <person name="Manzano-Marin A."/>
        </authorList>
    </citation>
    <scope>NUCLEOTIDE SEQUENCE [LARGE SCALE GENOMIC DNA]</scope>
    <source>
        <strain evidence="1 2">BuCicurvipes</strain>
    </source>
</reference>
<protein>
    <submittedName>
        <fullName evidence="1">Flagellar basal-body rod protein FlgF</fullName>
    </submittedName>
</protein>
<dbReference type="AlphaFoldDB" id="A0A451D6P2"/>
<dbReference type="RefSeq" id="WP_154029271.1">
    <property type="nucleotide sequence ID" value="NZ_LR217710.1"/>
</dbReference>
<dbReference type="EMBL" id="LR217710">
    <property type="protein sequence ID" value="VFP81509.1"/>
    <property type="molecule type" value="Genomic_DNA"/>
</dbReference>
<proteinExistence type="predicted"/>